<comment type="caution">
    <text evidence="9">The sequence shown here is derived from an EMBL/GenBank/DDBJ whole genome shotgun (WGS) entry which is preliminary data.</text>
</comment>
<evidence type="ECO:0000256" key="8">
    <source>
        <dbReference type="ARBA" id="ARBA00023136"/>
    </source>
</evidence>
<evidence type="ECO:0000256" key="2">
    <source>
        <dbReference type="ARBA" id="ARBA00004418"/>
    </source>
</evidence>
<dbReference type="PANTHER" id="PTHR30024">
    <property type="entry name" value="ALIPHATIC SULFONATES-BINDING PROTEIN-RELATED"/>
    <property type="match status" value="1"/>
</dbReference>
<dbReference type="EMBL" id="WWCT01000011">
    <property type="protein sequence ID" value="MYN27804.1"/>
    <property type="molecule type" value="Genomic_DNA"/>
</dbReference>
<comment type="subcellular location">
    <subcellularLocation>
        <location evidence="1">Endomembrane system</location>
    </subcellularLocation>
    <subcellularLocation>
        <location evidence="2">Periplasm</location>
    </subcellularLocation>
</comment>
<gene>
    <name evidence="9" type="ORF">GTP69_15415</name>
</gene>
<evidence type="ECO:0000256" key="5">
    <source>
        <dbReference type="ARBA" id="ARBA00022475"/>
    </source>
</evidence>
<accession>A0ABW9W1E4</accession>
<dbReference type="RefSeq" id="WP_161055693.1">
    <property type="nucleotide sequence ID" value="NZ_WWCT01000011.1"/>
</dbReference>
<protein>
    <submittedName>
        <fullName evidence="9">ABC transporter substrate-binding protein</fullName>
    </submittedName>
</protein>
<evidence type="ECO:0000313" key="9">
    <source>
        <dbReference type="EMBL" id="MYN27804.1"/>
    </source>
</evidence>
<proteinExistence type="inferred from homology"/>
<evidence type="ECO:0000256" key="1">
    <source>
        <dbReference type="ARBA" id="ARBA00004308"/>
    </source>
</evidence>
<name>A0ABW9W1E4_9BURK</name>
<dbReference type="Gene3D" id="3.40.190.10">
    <property type="entry name" value="Periplasmic binding protein-like II"/>
    <property type="match status" value="2"/>
</dbReference>
<evidence type="ECO:0000256" key="3">
    <source>
        <dbReference type="ARBA" id="ARBA00010742"/>
    </source>
</evidence>
<keyword evidence="8" id="KW-0472">Membrane</keyword>
<dbReference type="PANTHER" id="PTHR30024:SF47">
    <property type="entry name" value="TAURINE-BINDING PERIPLASMIC PROTEIN"/>
    <property type="match status" value="1"/>
</dbReference>
<reference evidence="9 10" key="1">
    <citation type="submission" date="2019-12" db="EMBL/GenBank/DDBJ databases">
        <title>Novel species isolated from a subtropical stream in China.</title>
        <authorList>
            <person name="Lu H."/>
        </authorList>
    </citation>
    <scope>NUCLEOTIDE SEQUENCE [LARGE SCALE GENOMIC DNA]</scope>
    <source>
        <strain evidence="9 10">CY42W</strain>
    </source>
</reference>
<dbReference type="Proteomes" id="UP000642144">
    <property type="component" value="Unassembled WGS sequence"/>
</dbReference>
<keyword evidence="7" id="KW-0732">Signal</keyword>
<dbReference type="SUPFAM" id="SSF53850">
    <property type="entry name" value="Periplasmic binding protein-like II"/>
    <property type="match status" value="1"/>
</dbReference>
<keyword evidence="5" id="KW-1003">Cell membrane</keyword>
<dbReference type="CDD" id="cd13553">
    <property type="entry name" value="PBP2_NrtA_CpmA_like"/>
    <property type="match status" value="1"/>
</dbReference>
<dbReference type="Pfam" id="PF13379">
    <property type="entry name" value="NMT1_2"/>
    <property type="match status" value="1"/>
</dbReference>
<organism evidence="9 10">
    <name type="scientific">Duganella levis</name>
    <dbReference type="NCBI Taxonomy" id="2692169"/>
    <lineage>
        <taxon>Bacteria</taxon>
        <taxon>Pseudomonadati</taxon>
        <taxon>Pseudomonadota</taxon>
        <taxon>Betaproteobacteria</taxon>
        <taxon>Burkholderiales</taxon>
        <taxon>Oxalobacteraceae</taxon>
        <taxon>Telluria group</taxon>
        <taxon>Duganella</taxon>
    </lineage>
</organism>
<sequence length="457" mass="50180">MSIFRSYDADRPALACGCGRHASAAEHAADESASIEQLSNDVVEESLLRALFPKARQRRDFLRAVGANTARAAIASLLPVGAMQAMAQETSGANGALEKKDLKVGFIAITCAAPLIMADPLGFYRKQGLNVTLNKTAGWALIRDKIINKEHDASHFLSPMPLAMSLGLGGAAPQPMRIATIQNINGQAITLHVKHKDKRDPKQWKGFKLAIPFEYSMHNYLLRYYLAEHGLDPDRDVQLRVTPPPEMVANLRAGNIDGFLGPDPFNQRAVYDEVGFIHMLSKDIWDGHPCCAFGAPDEFVRQNPNTFAALFRAVLTAAAMANDPQHRALVAKVISPAAYLNQPETVVAQVLTGKFADGLGNVRNVPTRAGFDPVPWYSMGVWILTQMKRWGYIKDDIDYQAITEKVLLLTDARKHMKELGQPVPQGVNKPITVMGKVFDPARPAAYADSFAIKRSSR</sequence>
<evidence type="ECO:0000256" key="7">
    <source>
        <dbReference type="ARBA" id="ARBA00022729"/>
    </source>
</evidence>
<dbReference type="InterPro" id="IPR044527">
    <property type="entry name" value="NrtA/CpmA_ABC-bd_dom"/>
</dbReference>
<evidence type="ECO:0000256" key="6">
    <source>
        <dbReference type="ARBA" id="ARBA00022519"/>
    </source>
</evidence>
<evidence type="ECO:0000256" key="4">
    <source>
        <dbReference type="ARBA" id="ARBA00022448"/>
    </source>
</evidence>
<keyword evidence="10" id="KW-1185">Reference proteome</keyword>
<keyword evidence="6" id="KW-0997">Cell inner membrane</keyword>
<comment type="similarity">
    <text evidence="3">Belongs to the bacterial solute-binding protein SsuA/TauA family.</text>
</comment>
<evidence type="ECO:0000313" key="10">
    <source>
        <dbReference type="Proteomes" id="UP000642144"/>
    </source>
</evidence>
<keyword evidence="4" id="KW-0813">Transport</keyword>